<dbReference type="EMBL" id="BNCO01000024">
    <property type="protein sequence ID" value="GIL56387.1"/>
    <property type="molecule type" value="Genomic_DNA"/>
</dbReference>
<comment type="subcellular location">
    <subcellularLocation>
        <location evidence="1">Membrane</location>
    </subcellularLocation>
</comment>
<keyword evidence="3 5" id="KW-1133">Transmembrane helix</keyword>
<dbReference type="Gene3D" id="1.20.120.550">
    <property type="entry name" value="Membrane associated eicosanoid/glutathione metabolism-like domain"/>
    <property type="match status" value="1"/>
</dbReference>
<feature type="transmembrane region" description="Helical" evidence="5">
    <location>
        <begin position="88"/>
        <end position="109"/>
    </location>
</feature>
<dbReference type="GO" id="GO:0016020">
    <property type="term" value="C:membrane"/>
    <property type="evidence" value="ECO:0007669"/>
    <property type="project" value="UniProtKB-SubCell"/>
</dbReference>
<evidence type="ECO:0000256" key="5">
    <source>
        <dbReference type="SAM" id="Phobius"/>
    </source>
</evidence>
<proteinExistence type="predicted"/>
<feature type="transmembrane region" description="Helical" evidence="5">
    <location>
        <begin position="121"/>
        <end position="142"/>
    </location>
</feature>
<dbReference type="Pfam" id="PF01124">
    <property type="entry name" value="MAPEG"/>
    <property type="match status" value="1"/>
</dbReference>
<evidence type="ECO:0000256" key="1">
    <source>
        <dbReference type="ARBA" id="ARBA00004370"/>
    </source>
</evidence>
<protein>
    <submittedName>
        <fullName evidence="6">Uncharacterized protein</fullName>
    </submittedName>
</protein>
<organism evidence="6 7">
    <name type="scientific">Volvox africanus</name>
    <dbReference type="NCBI Taxonomy" id="51714"/>
    <lineage>
        <taxon>Eukaryota</taxon>
        <taxon>Viridiplantae</taxon>
        <taxon>Chlorophyta</taxon>
        <taxon>core chlorophytes</taxon>
        <taxon>Chlorophyceae</taxon>
        <taxon>CS clade</taxon>
        <taxon>Chlamydomonadales</taxon>
        <taxon>Volvocaceae</taxon>
        <taxon>Volvox</taxon>
    </lineage>
</organism>
<evidence type="ECO:0000313" key="6">
    <source>
        <dbReference type="EMBL" id="GIL56387.1"/>
    </source>
</evidence>
<dbReference type="InterPro" id="IPR023352">
    <property type="entry name" value="MAPEG-like_dom_sf"/>
</dbReference>
<feature type="transmembrane region" description="Helical" evidence="5">
    <location>
        <begin position="6"/>
        <end position="23"/>
    </location>
</feature>
<evidence type="ECO:0000256" key="2">
    <source>
        <dbReference type="ARBA" id="ARBA00022692"/>
    </source>
</evidence>
<sequence length="147" mass="15299">MAKLSAPLTCLTAGGLGIVYVALQARVGLHRLSTGIMFGNASAEGKAEDKALTAKMRAGGNMQEYVPLGLVIMLLLETATPVPQKAVAAYGAALALSRLIAAYGIANNFTPGSNARLLRKYGFLGTFGTIFAAGAYLTFHAVKTLHK</sequence>
<evidence type="ECO:0000256" key="4">
    <source>
        <dbReference type="ARBA" id="ARBA00023136"/>
    </source>
</evidence>
<dbReference type="InterPro" id="IPR001129">
    <property type="entry name" value="Membr-assoc_MAPEG"/>
</dbReference>
<gene>
    <name evidence="6" type="ORF">Vafri_11758</name>
</gene>
<dbReference type="PANTHER" id="PTHR35814">
    <property type="match status" value="1"/>
</dbReference>
<keyword evidence="2 5" id="KW-0812">Transmembrane</keyword>
<dbReference type="SUPFAM" id="SSF161084">
    <property type="entry name" value="MAPEG domain-like"/>
    <property type="match status" value="1"/>
</dbReference>
<reference evidence="6" key="1">
    <citation type="journal article" date="2021" name="Proc. Natl. Acad. Sci. U.S.A.">
        <title>Three genomes in the algal genus Volvox reveal the fate of a haploid sex-determining region after a transition to homothallism.</title>
        <authorList>
            <person name="Yamamoto K."/>
            <person name="Hamaji T."/>
            <person name="Kawai-Toyooka H."/>
            <person name="Matsuzaki R."/>
            <person name="Takahashi F."/>
            <person name="Nishimura Y."/>
            <person name="Kawachi M."/>
            <person name="Noguchi H."/>
            <person name="Minakuchi Y."/>
            <person name="Umen J.G."/>
            <person name="Toyoda A."/>
            <person name="Nozaki H."/>
        </authorList>
    </citation>
    <scope>NUCLEOTIDE SEQUENCE</scope>
    <source>
        <strain evidence="6">NIES-3780</strain>
    </source>
</reference>
<name>A0A8J4BD53_9CHLO</name>
<feature type="transmembrane region" description="Helical" evidence="5">
    <location>
        <begin position="65"/>
        <end position="82"/>
    </location>
</feature>
<evidence type="ECO:0000313" key="7">
    <source>
        <dbReference type="Proteomes" id="UP000747399"/>
    </source>
</evidence>
<keyword evidence="7" id="KW-1185">Reference proteome</keyword>
<comment type="caution">
    <text evidence="6">The sequence shown here is derived from an EMBL/GenBank/DDBJ whole genome shotgun (WGS) entry which is preliminary data.</text>
</comment>
<accession>A0A8J4BD53</accession>
<keyword evidence="4 5" id="KW-0472">Membrane</keyword>
<dbReference type="AlphaFoldDB" id="A0A8J4BD53"/>
<evidence type="ECO:0000256" key="3">
    <source>
        <dbReference type="ARBA" id="ARBA00022989"/>
    </source>
</evidence>
<dbReference type="Proteomes" id="UP000747399">
    <property type="component" value="Unassembled WGS sequence"/>
</dbReference>
<dbReference type="PANTHER" id="PTHR35814:SF1">
    <property type="entry name" value="GLUTATHIONE S-TRANSFERASE-RELATED"/>
    <property type="match status" value="1"/>
</dbReference>